<gene>
    <name evidence="1" type="ORF">DRF57_19445</name>
</gene>
<evidence type="ECO:0000313" key="2">
    <source>
        <dbReference type="Proteomes" id="UP000256491"/>
    </source>
</evidence>
<protein>
    <submittedName>
        <fullName evidence="1">Uncharacterized protein</fullName>
    </submittedName>
</protein>
<comment type="caution">
    <text evidence="1">The sequence shown here is derived from an EMBL/GenBank/DDBJ whole genome shotgun (WGS) entry which is preliminary data.</text>
</comment>
<keyword evidence="2" id="KW-1185">Reference proteome</keyword>
<accession>A0ABX9IG72</accession>
<proteinExistence type="predicted"/>
<reference evidence="1 2" key="1">
    <citation type="journal article" date="2010" name="Syst. Appl. Microbiol.">
        <title>Four new species of Chryseobacterium from the rhizosphere of coastal sand dune plants, Chryseobacterium elymi sp. nov., Chryseobacterium hagamense sp. nov., Chryseobacterium lathyri sp. nov. and Chryseobacterium rhizosphaerae sp. nov.</title>
        <authorList>
            <person name="Cho S.H."/>
            <person name="Lee K.S."/>
            <person name="Shin D.S."/>
            <person name="Han J.H."/>
            <person name="Park K.S."/>
            <person name="Lee C.H."/>
            <person name="Park K.H."/>
            <person name="Kim S.B."/>
        </authorList>
    </citation>
    <scope>NUCLEOTIDE SEQUENCE [LARGE SCALE GENOMIC DNA]</scope>
    <source>
        <strain evidence="1 2">KCTC 22548</strain>
    </source>
</reference>
<dbReference type="Proteomes" id="UP000256491">
    <property type="component" value="Unassembled WGS sequence"/>
</dbReference>
<evidence type="ECO:0000313" key="1">
    <source>
        <dbReference type="EMBL" id="REC72169.1"/>
    </source>
</evidence>
<dbReference type="EMBL" id="QNUF01000029">
    <property type="protein sequence ID" value="REC72169.1"/>
    <property type="molecule type" value="Genomic_DNA"/>
</dbReference>
<name>A0ABX9IG72_9FLAO</name>
<sequence length="91" mass="11022">MTMKIRSLSKQKHEIGRTIDNSIDRSLNAHQFFSMEKIDNDNYFLIKNRCKVYLKNYASQLREQKRSNHKILGCKSLIYIFLYVKKRDNYQ</sequence>
<organism evidence="1 2">
    <name type="scientific">Chryseobacterium rhizosphaerae</name>
    <dbReference type="NCBI Taxonomy" id="395937"/>
    <lineage>
        <taxon>Bacteria</taxon>
        <taxon>Pseudomonadati</taxon>
        <taxon>Bacteroidota</taxon>
        <taxon>Flavobacteriia</taxon>
        <taxon>Flavobacteriales</taxon>
        <taxon>Weeksellaceae</taxon>
        <taxon>Chryseobacterium group</taxon>
        <taxon>Chryseobacterium</taxon>
    </lineage>
</organism>